<keyword evidence="4 8" id="KW-1003">Cell membrane</keyword>
<dbReference type="PATRIC" id="fig|1423755.3.peg.1651"/>
<protein>
    <recommendedName>
        <fullName evidence="8">Biotin transporter</fullName>
    </recommendedName>
</protein>
<feature type="transmembrane region" description="Helical" evidence="9">
    <location>
        <begin position="112"/>
        <end position="133"/>
    </location>
</feature>
<comment type="subcellular location">
    <subcellularLocation>
        <location evidence="1 8">Cell membrane</location>
        <topology evidence="1 8">Multi-pass membrane protein</topology>
    </subcellularLocation>
</comment>
<keyword evidence="6 9" id="KW-1133">Transmembrane helix</keyword>
<keyword evidence="11" id="KW-1185">Reference proteome</keyword>
<evidence type="ECO:0000256" key="6">
    <source>
        <dbReference type="ARBA" id="ARBA00022989"/>
    </source>
</evidence>
<name>A0A0R1WZF3_9LACO</name>
<evidence type="ECO:0000256" key="4">
    <source>
        <dbReference type="ARBA" id="ARBA00022475"/>
    </source>
</evidence>
<evidence type="ECO:0000256" key="2">
    <source>
        <dbReference type="ARBA" id="ARBA00010692"/>
    </source>
</evidence>
<dbReference type="STRING" id="1423755.FC40_GL001562"/>
<dbReference type="AlphaFoldDB" id="A0A0R1WZF3"/>
<dbReference type="PANTHER" id="PTHR34295:SF4">
    <property type="entry name" value="BIOTIN TRANSPORTER BIOY-RELATED"/>
    <property type="match status" value="1"/>
</dbReference>
<evidence type="ECO:0000256" key="1">
    <source>
        <dbReference type="ARBA" id="ARBA00004651"/>
    </source>
</evidence>
<evidence type="ECO:0000256" key="5">
    <source>
        <dbReference type="ARBA" id="ARBA00022692"/>
    </source>
</evidence>
<dbReference type="Gene3D" id="1.10.1760.20">
    <property type="match status" value="1"/>
</dbReference>
<sequence>MSYSTNKLTQSAILLALLIICSQLTIPLPIIPFTLQTLAVGIIATILPLKNALLVILTYLLMGLVGLPVFSNFKAGIGVFYSPVGGYLVGFFLYVIITAGSLRFFKPTPITIFLTNLLGATVQLVFGGLWMMFLSKLSLTTAISVGIIPFIIPGIIKILVICLITPRILKFAK</sequence>
<evidence type="ECO:0000256" key="7">
    <source>
        <dbReference type="ARBA" id="ARBA00023136"/>
    </source>
</evidence>
<dbReference type="Proteomes" id="UP000051054">
    <property type="component" value="Unassembled WGS sequence"/>
</dbReference>
<evidence type="ECO:0000256" key="9">
    <source>
        <dbReference type="SAM" id="Phobius"/>
    </source>
</evidence>
<dbReference type="PANTHER" id="PTHR34295">
    <property type="entry name" value="BIOTIN TRANSPORTER BIOY"/>
    <property type="match status" value="1"/>
</dbReference>
<dbReference type="InterPro" id="IPR003784">
    <property type="entry name" value="BioY"/>
</dbReference>
<dbReference type="OrthoDB" id="9803495at2"/>
<feature type="transmembrane region" description="Helical" evidence="9">
    <location>
        <begin position="38"/>
        <end position="64"/>
    </location>
</feature>
<dbReference type="GO" id="GO:0005886">
    <property type="term" value="C:plasma membrane"/>
    <property type="evidence" value="ECO:0007669"/>
    <property type="project" value="UniProtKB-SubCell"/>
</dbReference>
<evidence type="ECO:0000313" key="11">
    <source>
        <dbReference type="Proteomes" id="UP000051054"/>
    </source>
</evidence>
<comment type="similarity">
    <text evidence="2 8">Belongs to the BioY family.</text>
</comment>
<comment type="caution">
    <text evidence="10">The sequence shown here is derived from an EMBL/GenBank/DDBJ whole genome shotgun (WGS) entry which is preliminary data.</text>
</comment>
<keyword evidence="7 8" id="KW-0472">Membrane</keyword>
<gene>
    <name evidence="10" type="ORF">FC40_GL001562</name>
</gene>
<accession>A0A0R1WZF3</accession>
<evidence type="ECO:0000256" key="8">
    <source>
        <dbReference type="PIRNR" id="PIRNR016661"/>
    </source>
</evidence>
<dbReference type="eggNOG" id="COG1268">
    <property type="taxonomic scope" value="Bacteria"/>
</dbReference>
<keyword evidence="3 8" id="KW-0813">Transport</keyword>
<dbReference type="GO" id="GO:0015225">
    <property type="term" value="F:biotin transmembrane transporter activity"/>
    <property type="evidence" value="ECO:0007669"/>
    <property type="project" value="UniProtKB-UniRule"/>
</dbReference>
<evidence type="ECO:0000313" key="10">
    <source>
        <dbReference type="EMBL" id="KRM19548.1"/>
    </source>
</evidence>
<keyword evidence="5 9" id="KW-0812">Transmembrane</keyword>
<feature type="transmembrane region" description="Helical" evidence="9">
    <location>
        <begin position="12"/>
        <end position="31"/>
    </location>
</feature>
<feature type="transmembrane region" description="Helical" evidence="9">
    <location>
        <begin position="84"/>
        <end position="105"/>
    </location>
</feature>
<organism evidence="10 11">
    <name type="scientific">Ligilactobacillus hayakitensis DSM 18933 = JCM 14209</name>
    <dbReference type="NCBI Taxonomy" id="1423755"/>
    <lineage>
        <taxon>Bacteria</taxon>
        <taxon>Bacillati</taxon>
        <taxon>Bacillota</taxon>
        <taxon>Bacilli</taxon>
        <taxon>Lactobacillales</taxon>
        <taxon>Lactobacillaceae</taxon>
        <taxon>Ligilactobacillus</taxon>
    </lineage>
</organism>
<proteinExistence type="inferred from homology"/>
<dbReference type="RefSeq" id="WP_025022568.1">
    <property type="nucleotide sequence ID" value="NZ_AZGD01000038.1"/>
</dbReference>
<dbReference type="EMBL" id="AZGD01000038">
    <property type="protein sequence ID" value="KRM19548.1"/>
    <property type="molecule type" value="Genomic_DNA"/>
</dbReference>
<evidence type="ECO:0000256" key="3">
    <source>
        <dbReference type="ARBA" id="ARBA00022448"/>
    </source>
</evidence>
<feature type="transmembrane region" description="Helical" evidence="9">
    <location>
        <begin position="139"/>
        <end position="164"/>
    </location>
</feature>
<dbReference type="PIRSF" id="PIRSF016661">
    <property type="entry name" value="BioY"/>
    <property type="match status" value="1"/>
</dbReference>
<dbReference type="Pfam" id="PF02632">
    <property type="entry name" value="BioY"/>
    <property type="match status" value="1"/>
</dbReference>
<reference evidence="10 11" key="1">
    <citation type="journal article" date="2015" name="Genome Announc.">
        <title>Expanding the biotechnology potential of lactobacilli through comparative genomics of 213 strains and associated genera.</title>
        <authorList>
            <person name="Sun Z."/>
            <person name="Harris H.M."/>
            <person name="McCann A."/>
            <person name="Guo C."/>
            <person name="Argimon S."/>
            <person name="Zhang W."/>
            <person name="Yang X."/>
            <person name="Jeffery I.B."/>
            <person name="Cooney J.C."/>
            <person name="Kagawa T.F."/>
            <person name="Liu W."/>
            <person name="Song Y."/>
            <person name="Salvetti E."/>
            <person name="Wrobel A."/>
            <person name="Rasinkangas P."/>
            <person name="Parkhill J."/>
            <person name="Rea M.C."/>
            <person name="O'Sullivan O."/>
            <person name="Ritari J."/>
            <person name="Douillard F.P."/>
            <person name="Paul Ross R."/>
            <person name="Yang R."/>
            <person name="Briner A.E."/>
            <person name="Felis G.E."/>
            <person name="de Vos W.M."/>
            <person name="Barrangou R."/>
            <person name="Klaenhammer T.R."/>
            <person name="Caufield P.W."/>
            <person name="Cui Y."/>
            <person name="Zhang H."/>
            <person name="O'Toole P.W."/>
        </authorList>
    </citation>
    <scope>NUCLEOTIDE SEQUENCE [LARGE SCALE GENOMIC DNA]</scope>
    <source>
        <strain evidence="10 11">DSM 18933</strain>
    </source>
</reference>